<reference evidence="1" key="1">
    <citation type="submission" date="2021-06" db="EMBL/GenBank/DDBJ databases">
        <authorList>
            <person name="Kallberg Y."/>
            <person name="Tangrot J."/>
            <person name="Rosling A."/>
        </authorList>
    </citation>
    <scope>NUCLEOTIDE SEQUENCE</scope>
    <source>
        <strain evidence="1">UK204</strain>
    </source>
</reference>
<evidence type="ECO:0000313" key="2">
    <source>
        <dbReference type="Proteomes" id="UP000789570"/>
    </source>
</evidence>
<dbReference type="EMBL" id="CAJVPQ010003421">
    <property type="protein sequence ID" value="CAG8627585.1"/>
    <property type="molecule type" value="Genomic_DNA"/>
</dbReference>
<proteinExistence type="predicted"/>
<keyword evidence="2" id="KW-1185">Reference proteome</keyword>
<protein>
    <submittedName>
        <fullName evidence="1">5822_t:CDS:1</fullName>
    </submittedName>
</protein>
<comment type="caution">
    <text evidence="1">The sequence shown here is derived from an EMBL/GenBank/DDBJ whole genome shotgun (WGS) entry which is preliminary data.</text>
</comment>
<feature type="non-terminal residue" evidence="1">
    <location>
        <position position="1"/>
    </location>
</feature>
<gene>
    <name evidence="1" type="ORF">FCALED_LOCUS9888</name>
</gene>
<evidence type="ECO:0000313" key="1">
    <source>
        <dbReference type="EMBL" id="CAG8627585.1"/>
    </source>
</evidence>
<organism evidence="1 2">
    <name type="scientific">Funneliformis caledonium</name>
    <dbReference type="NCBI Taxonomy" id="1117310"/>
    <lineage>
        <taxon>Eukaryota</taxon>
        <taxon>Fungi</taxon>
        <taxon>Fungi incertae sedis</taxon>
        <taxon>Mucoromycota</taxon>
        <taxon>Glomeromycotina</taxon>
        <taxon>Glomeromycetes</taxon>
        <taxon>Glomerales</taxon>
        <taxon>Glomeraceae</taxon>
        <taxon>Funneliformis</taxon>
    </lineage>
</organism>
<dbReference type="AlphaFoldDB" id="A0A9N9GUK0"/>
<dbReference type="Proteomes" id="UP000789570">
    <property type="component" value="Unassembled WGS sequence"/>
</dbReference>
<sequence>FVTPYVDYNTDYEYTDSEDDGTVALTNKAKEICRAYVYFFQRFYISTIKSYRHFKPTSKFNSWTEFRIEPKTKQNGLIDAYILMFEKYPVDPEQERLKRTTKKPTTILKRFSTPVITFQEFHIEHLTRYSSNYKLGEWII</sequence>
<accession>A0A9N9GUK0</accession>
<name>A0A9N9GUK0_9GLOM</name>
<dbReference type="OrthoDB" id="2433158at2759"/>